<feature type="transmembrane region" description="Helical" evidence="6">
    <location>
        <begin position="558"/>
        <end position="576"/>
    </location>
</feature>
<dbReference type="PANTHER" id="PTHR32522">
    <property type="match status" value="1"/>
</dbReference>
<evidence type="ECO:0000256" key="2">
    <source>
        <dbReference type="ARBA" id="ARBA00022475"/>
    </source>
</evidence>
<feature type="transmembrane region" description="Helical" evidence="6">
    <location>
        <begin position="386"/>
        <end position="414"/>
    </location>
</feature>
<comment type="subcellular location">
    <subcellularLocation>
        <location evidence="1">Cell membrane</location>
        <topology evidence="1">Multi-pass membrane protein</topology>
    </subcellularLocation>
</comment>
<dbReference type="InterPro" id="IPR003838">
    <property type="entry name" value="ABC3_permease_C"/>
</dbReference>
<dbReference type="AlphaFoldDB" id="A0AAD1XTL2"/>
<feature type="transmembrane region" description="Helical" evidence="6">
    <location>
        <begin position="426"/>
        <end position="448"/>
    </location>
</feature>
<feature type="transmembrane region" description="Helical" evidence="6">
    <location>
        <begin position="649"/>
        <end position="668"/>
    </location>
</feature>
<evidence type="ECO:0000256" key="6">
    <source>
        <dbReference type="SAM" id="Phobius"/>
    </source>
</evidence>
<feature type="transmembrane region" description="Helical" evidence="6">
    <location>
        <begin position="612"/>
        <end position="628"/>
    </location>
</feature>
<proteinExistence type="predicted"/>
<reference evidence="8" key="1">
    <citation type="submission" date="2023-07" db="EMBL/GenBank/DDBJ databases">
        <authorList>
            <consortium name="AG Swart"/>
            <person name="Singh M."/>
            <person name="Singh A."/>
            <person name="Seah K."/>
            <person name="Emmerich C."/>
        </authorList>
    </citation>
    <scope>NUCLEOTIDE SEQUENCE</scope>
    <source>
        <strain evidence="8">DP1</strain>
    </source>
</reference>
<evidence type="ECO:0000256" key="1">
    <source>
        <dbReference type="ARBA" id="ARBA00004651"/>
    </source>
</evidence>
<gene>
    <name evidence="8" type="ORF">ECRASSUSDP1_LOCUS20058</name>
</gene>
<feature type="transmembrane region" description="Helical" evidence="6">
    <location>
        <begin position="923"/>
        <end position="943"/>
    </location>
</feature>
<evidence type="ECO:0000256" key="3">
    <source>
        <dbReference type="ARBA" id="ARBA00022692"/>
    </source>
</evidence>
<evidence type="ECO:0000259" key="7">
    <source>
        <dbReference type="Pfam" id="PF02687"/>
    </source>
</evidence>
<feature type="transmembrane region" description="Helical" evidence="6">
    <location>
        <begin position="972"/>
        <end position="999"/>
    </location>
</feature>
<dbReference type="Pfam" id="PF02687">
    <property type="entry name" value="FtsX"/>
    <property type="match status" value="2"/>
</dbReference>
<keyword evidence="5 6" id="KW-0472">Membrane</keyword>
<keyword evidence="9" id="KW-1185">Reference proteome</keyword>
<dbReference type="GO" id="GO:0005886">
    <property type="term" value="C:plasma membrane"/>
    <property type="evidence" value="ECO:0007669"/>
    <property type="project" value="UniProtKB-SubCell"/>
</dbReference>
<feature type="transmembrane region" description="Helical" evidence="6">
    <location>
        <begin position="499"/>
        <end position="519"/>
    </location>
</feature>
<evidence type="ECO:0000256" key="4">
    <source>
        <dbReference type="ARBA" id="ARBA00022989"/>
    </source>
</evidence>
<feature type="transmembrane region" description="Helical" evidence="6">
    <location>
        <begin position="1019"/>
        <end position="1039"/>
    </location>
</feature>
<organism evidence="8 9">
    <name type="scientific">Euplotes crassus</name>
    <dbReference type="NCBI Taxonomy" id="5936"/>
    <lineage>
        <taxon>Eukaryota</taxon>
        <taxon>Sar</taxon>
        <taxon>Alveolata</taxon>
        <taxon>Ciliophora</taxon>
        <taxon>Intramacronucleata</taxon>
        <taxon>Spirotrichea</taxon>
        <taxon>Hypotrichia</taxon>
        <taxon>Euplotida</taxon>
        <taxon>Euplotidae</taxon>
        <taxon>Moneuplotes</taxon>
    </lineage>
</organism>
<dbReference type="PANTHER" id="PTHR32522:SF3">
    <property type="entry name" value="ABC3 TRANSPORTER PERMEASE PROTEIN DOMAIN-CONTAINING PROTEIN"/>
    <property type="match status" value="1"/>
</dbReference>
<dbReference type="Proteomes" id="UP001295684">
    <property type="component" value="Unassembled WGS sequence"/>
</dbReference>
<name>A0AAD1XTL2_EUPCR</name>
<keyword evidence="4 6" id="KW-1133">Transmembrane helix</keyword>
<sequence length="1054" mass="119549">MDISSTINLKLDTEIDLTSEPQLEEKEVKEILSQSYTGVFCFLFKQSCRDVRRHKCQYCLGFSSVFITVLLTLIINTIMSNGPIIFLRLAEGNVGEIDAIIEASENMKNTKTSSSLINLTHFNLLYPEEYLLSPRKRAFVEFYTPENPSVYPNSPETGLLTYTSSQLSAMEFNYYRELKLITIDTRQERKNDCGHNYKFNTLSLGECVINDDFSTSYKLKKGDNIFLSFNISQELKILFDHFKFRTGINPSQEPYFDTNVIAPCKFVGSFTSTGGKLPNSDDSKAIFMELKHFFEWVAPYVEVGDEDPTMAQFREFLKGNHSRGYDFADYVVMNFPSPRTDFYKHSSYDDLQDSVIGYTNKLKHKLGFFPQSIKTDLLEELQTLNLGLMFIGIIFTIISVLFVSVSVILIYSLLMATVEEKSIEIGIYRILGVNKLGLVTMVLLKAFFFTLPALIMGFCMNSLILWILFEYVIFMEILNNLCFNFSSSAGITPKPVPTLAASLYALFIGLIIPVLSSLYPMKVILSKTLTDALNYSTAKTKAVLIQIIYSNNLNKKPYLVFGSLSVIYGLCIYYFLPLAFISLNFSLLITIFFLILVGMFLGLTLLALNLQRMLEVLFVYIFLSYERTSTRLIVLKNMTAHKPRNRTTILIYAISVGFIIMIVVSFNLEIQSTAALSQLAQGHYLYAETIENEGFSSLAIENLIRKSKDKIEYLGYETHKSKDTALNLKEKRLFANDRLSLINLNIELTGVTPFFGHTLMNKYLKMDAHNTSTSLSIVEQLYTPRGMQAVGMPGHVKNKLGLDPTSFTNTLRINLHTSHWNVHSTLRCLWSTESFPGKQMTARVNSNGYDTVVSVPSFKRLVGSTQSIKHMQFRRMAIQLKEPDNVAHIKEIRDALQGSALVSLSTVYDHLTDADSLGVATSLLSLIFNLVIVSVMVLFYFALTSSMSANMMEQKTEIGVLRAIGITKFRMYFLYIYECFIMVFTGCITGVLVGTLIGWTMTLQRVLFTDIPLPFYFPWTQVIIIFVMSVICAVVATVLPARQILRKEIAQIFR</sequence>
<keyword evidence="3 6" id="KW-0812">Transmembrane</keyword>
<feature type="domain" description="ABC3 transporter permease C-terminal" evidence="7">
    <location>
        <begin position="397"/>
        <end position="522"/>
    </location>
</feature>
<feature type="transmembrane region" description="Helical" evidence="6">
    <location>
        <begin position="583"/>
        <end position="606"/>
    </location>
</feature>
<evidence type="ECO:0000256" key="5">
    <source>
        <dbReference type="ARBA" id="ARBA00023136"/>
    </source>
</evidence>
<evidence type="ECO:0000313" key="9">
    <source>
        <dbReference type="Proteomes" id="UP001295684"/>
    </source>
</evidence>
<feature type="domain" description="ABC3 transporter permease C-terminal" evidence="7">
    <location>
        <begin position="930"/>
        <end position="1049"/>
    </location>
</feature>
<accession>A0AAD1XTL2</accession>
<comment type="caution">
    <text evidence="8">The sequence shown here is derived from an EMBL/GenBank/DDBJ whole genome shotgun (WGS) entry which is preliminary data.</text>
</comment>
<feature type="transmembrane region" description="Helical" evidence="6">
    <location>
        <begin position="454"/>
        <end position="478"/>
    </location>
</feature>
<protein>
    <recommendedName>
        <fullName evidence="7">ABC3 transporter permease C-terminal domain-containing protein</fullName>
    </recommendedName>
</protein>
<evidence type="ECO:0000313" key="8">
    <source>
        <dbReference type="EMBL" id="CAI2378659.1"/>
    </source>
</evidence>
<dbReference type="EMBL" id="CAMPGE010020410">
    <property type="protein sequence ID" value="CAI2378659.1"/>
    <property type="molecule type" value="Genomic_DNA"/>
</dbReference>
<feature type="transmembrane region" description="Helical" evidence="6">
    <location>
        <begin position="58"/>
        <end position="79"/>
    </location>
</feature>
<keyword evidence="2" id="KW-1003">Cell membrane</keyword>